<dbReference type="PANTHER" id="PTHR12053:SF3">
    <property type="entry name" value="CARBOXYPEPTIDASE Q"/>
    <property type="match status" value="1"/>
</dbReference>
<evidence type="ECO:0000256" key="8">
    <source>
        <dbReference type="ARBA" id="ARBA00022833"/>
    </source>
</evidence>
<dbReference type="InterPro" id="IPR039866">
    <property type="entry name" value="CPQ"/>
</dbReference>
<keyword evidence="10" id="KW-0865">Zymogen</keyword>
<evidence type="ECO:0000313" key="13">
    <source>
        <dbReference type="Proteomes" id="UP001162164"/>
    </source>
</evidence>
<evidence type="ECO:0000256" key="9">
    <source>
        <dbReference type="ARBA" id="ARBA00023049"/>
    </source>
</evidence>
<keyword evidence="9" id="KW-0482">Metalloprotease</keyword>
<gene>
    <name evidence="12" type="ORF">NQ317_009842</name>
</gene>
<reference evidence="12" key="1">
    <citation type="journal article" date="2023" name="Insect Mol. Biol.">
        <title>Genome sequencing provides insights into the evolution of gene families encoding plant cell wall-degrading enzymes in longhorned beetles.</title>
        <authorList>
            <person name="Shin N.R."/>
            <person name="Okamura Y."/>
            <person name="Kirsch R."/>
            <person name="Pauchet Y."/>
        </authorList>
    </citation>
    <scope>NUCLEOTIDE SEQUENCE</scope>
    <source>
        <strain evidence="12">MMC_N1</strain>
    </source>
</reference>
<evidence type="ECO:0000256" key="11">
    <source>
        <dbReference type="ARBA" id="ARBA00023180"/>
    </source>
</evidence>
<evidence type="ECO:0000256" key="7">
    <source>
        <dbReference type="ARBA" id="ARBA00022801"/>
    </source>
</evidence>
<evidence type="ECO:0000256" key="10">
    <source>
        <dbReference type="ARBA" id="ARBA00023145"/>
    </source>
</evidence>
<keyword evidence="6" id="KW-0732">Signal</keyword>
<sequence>MDKKTASWDVGVGAMDDGGGFFHLLVFPSGIKQPRSETQENCQVRNLICNKIYRVLLAVLKNVFFLRAVLWTNEENGMAGVNTYNSVHQDELDDFVFIMESDEGTFTPLGLEFVAGSRGTCILTEIMKNTGVEVKADKDMSPRLSVDNKPLD</sequence>
<dbReference type="PANTHER" id="PTHR12053">
    <property type="entry name" value="PROTEASE FAMILY M28 PLASMA GLUTAMATE CARBOXYPEPTIDASE-RELATED"/>
    <property type="match status" value="1"/>
</dbReference>
<keyword evidence="13" id="KW-1185">Reference proteome</keyword>
<keyword evidence="5" id="KW-0479">Metal-binding</keyword>
<dbReference type="EMBL" id="JAPWTJ010000030">
    <property type="protein sequence ID" value="KAJ8984616.1"/>
    <property type="molecule type" value="Genomic_DNA"/>
</dbReference>
<evidence type="ECO:0000256" key="4">
    <source>
        <dbReference type="ARBA" id="ARBA00022670"/>
    </source>
</evidence>
<evidence type="ECO:0000313" key="12">
    <source>
        <dbReference type="EMBL" id="KAJ8984616.1"/>
    </source>
</evidence>
<name>A0ABQ9K1W5_9CUCU</name>
<protein>
    <submittedName>
        <fullName evidence="12">Uncharacterized protein</fullName>
    </submittedName>
</protein>
<dbReference type="SUPFAM" id="SSF53187">
    <property type="entry name" value="Zn-dependent exopeptidases"/>
    <property type="match status" value="1"/>
</dbReference>
<evidence type="ECO:0000256" key="3">
    <source>
        <dbReference type="ARBA" id="ARBA00022525"/>
    </source>
</evidence>
<accession>A0ABQ9K1W5</accession>
<evidence type="ECO:0000256" key="6">
    <source>
        <dbReference type="ARBA" id="ARBA00022729"/>
    </source>
</evidence>
<keyword evidence="3" id="KW-0964">Secreted</keyword>
<evidence type="ECO:0000256" key="2">
    <source>
        <dbReference type="ARBA" id="ARBA00010918"/>
    </source>
</evidence>
<keyword evidence="8" id="KW-0862">Zinc</keyword>
<organism evidence="12 13">
    <name type="scientific">Molorchus minor</name>
    <dbReference type="NCBI Taxonomy" id="1323400"/>
    <lineage>
        <taxon>Eukaryota</taxon>
        <taxon>Metazoa</taxon>
        <taxon>Ecdysozoa</taxon>
        <taxon>Arthropoda</taxon>
        <taxon>Hexapoda</taxon>
        <taxon>Insecta</taxon>
        <taxon>Pterygota</taxon>
        <taxon>Neoptera</taxon>
        <taxon>Endopterygota</taxon>
        <taxon>Coleoptera</taxon>
        <taxon>Polyphaga</taxon>
        <taxon>Cucujiformia</taxon>
        <taxon>Chrysomeloidea</taxon>
        <taxon>Cerambycidae</taxon>
        <taxon>Lamiinae</taxon>
        <taxon>Monochamini</taxon>
        <taxon>Molorchus</taxon>
    </lineage>
</organism>
<proteinExistence type="inferred from homology"/>
<keyword evidence="7" id="KW-0378">Hydrolase</keyword>
<comment type="subcellular location">
    <subcellularLocation>
        <location evidence="1">Secreted</location>
    </subcellularLocation>
</comment>
<evidence type="ECO:0000256" key="1">
    <source>
        <dbReference type="ARBA" id="ARBA00004613"/>
    </source>
</evidence>
<comment type="caution">
    <text evidence="12">The sequence shown here is derived from an EMBL/GenBank/DDBJ whole genome shotgun (WGS) entry which is preliminary data.</text>
</comment>
<comment type="similarity">
    <text evidence="2">Belongs to the peptidase M28 family.</text>
</comment>
<dbReference type="Proteomes" id="UP001162164">
    <property type="component" value="Unassembled WGS sequence"/>
</dbReference>
<keyword evidence="11" id="KW-0325">Glycoprotein</keyword>
<evidence type="ECO:0000256" key="5">
    <source>
        <dbReference type="ARBA" id="ARBA00022723"/>
    </source>
</evidence>
<keyword evidence="4" id="KW-0645">Protease</keyword>